<evidence type="ECO:0000256" key="4">
    <source>
        <dbReference type="ARBA" id="ARBA00022741"/>
    </source>
</evidence>
<reference evidence="10" key="2">
    <citation type="submission" date="2025-09" db="UniProtKB">
        <authorList>
            <consortium name="Ensembl"/>
        </authorList>
    </citation>
    <scope>IDENTIFICATION</scope>
</reference>
<evidence type="ECO:0000259" key="9">
    <source>
        <dbReference type="PROSITE" id="PS50011"/>
    </source>
</evidence>
<dbReference type="Proteomes" id="UP000261540">
    <property type="component" value="Unplaced"/>
</dbReference>
<comment type="catalytic activity">
    <reaction evidence="7">
        <text>L-threonyl-[protein] + ATP = O-phospho-L-threonyl-[protein] + ADP + H(+)</text>
        <dbReference type="Rhea" id="RHEA:46608"/>
        <dbReference type="Rhea" id="RHEA-COMP:11060"/>
        <dbReference type="Rhea" id="RHEA-COMP:11605"/>
        <dbReference type="ChEBI" id="CHEBI:15378"/>
        <dbReference type="ChEBI" id="CHEBI:30013"/>
        <dbReference type="ChEBI" id="CHEBI:30616"/>
        <dbReference type="ChEBI" id="CHEBI:61977"/>
        <dbReference type="ChEBI" id="CHEBI:456216"/>
        <dbReference type="EC" id="2.7.11.1"/>
    </reaction>
</comment>
<dbReference type="CTD" id="8576"/>
<dbReference type="Gene3D" id="3.30.200.20">
    <property type="entry name" value="Phosphorylase Kinase, domain 1"/>
    <property type="match status" value="1"/>
</dbReference>
<dbReference type="SUPFAM" id="SSF56112">
    <property type="entry name" value="Protein kinase-like (PK-like)"/>
    <property type="match status" value="1"/>
</dbReference>
<dbReference type="GO" id="GO:0005524">
    <property type="term" value="F:ATP binding"/>
    <property type="evidence" value="ECO:0007669"/>
    <property type="project" value="UniProtKB-KW"/>
</dbReference>
<evidence type="ECO:0000256" key="7">
    <source>
        <dbReference type="ARBA" id="ARBA00047899"/>
    </source>
</evidence>
<proteinExistence type="predicted"/>
<dbReference type="KEGG" id="pki:111840726"/>
<dbReference type="PROSITE" id="PS00108">
    <property type="entry name" value="PROTEIN_KINASE_ST"/>
    <property type="match status" value="1"/>
</dbReference>
<dbReference type="InterPro" id="IPR011009">
    <property type="entry name" value="Kinase-like_dom_sf"/>
</dbReference>
<evidence type="ECO:0000256" key="1">
    <source>
        <dbReference type="ARBA" id="ARBA00012513"/>
    </source>
</evidence>
<dbReference type="EC" id="2.7.11.1" evidence="1"/>
<evidence type="ECO:0000313" key="10">
    <source>
        <dbReference type="Ensembl" id="ENSPKIP00000015256.1"/>
    </source>
</evidence>
<accession>A0A3B3RC90</accession>
<dbReference type="InterPro" id="IPR000719">
    <property type="entry name" value="Prot_kinase_dom"/>
</dbReference>
<dbReference type="Ensembl" id="ENSPKIT00000039718.1">
    <property type="protein sequence ID" value="ENSPKIP00000015256.1"/>
    <property type="gene ID" value="ENSPKIG00000002035.1"/>
</dbReference>
<keyword evidence="3" id="KW-0808">Transferase</keyword>
<dbReference type="InterPro" id="IPR052239">
    <property type="entry name" value="Ser/Thr-specific_kinases"/>
</dbReference>
<name>A0A3B3RC90_9TELE</name>
<keyword evidence="6" id="KW-0067">ATP-binding</keyword>
<dbReference type="GO" id="GO:0005794">
    <property type="term" value="C:Golgi apparatus"/>
    <property type="evidence" value="ECO:0007669"/>
    <property type="project" value="TreeGrafter"/>
</dbReference>
<dbReference type="PIRSF" id="PIRSF000654">
    <property type="entry name" value="Integrin-linked_kinase"/>
    <property type="match status" value="1"/>
</dbReference>
<evidence type="ECO:0000256" key="3">
    <source>
        <dbReference type="ARBA" id="ARBA00022679"/>
    </source>
</evidence>
<protein>
    <recommendedName>
        <fullName evidence="1">non-specific serine/threonine protein kinase</fullName>
        <ecNumber evidence="1">2.7.11.1</ecNumber>
    </recommendedName>
</protein>
<dbReference type="GeneTree" id="ENSGT00550000075037"/>
<evidence type="ECO:0000256" key="5">
    <source>
        <dbReference type="ARBA" id="ARBA00022777"/>
    </source>
</evidence>
<comment type="catalytic activity">
    <reaction evidence="8">
        <text>L-seryl-[protein] + ATP = O-phospho-L-seryl-[protein] + ADP + H(+)</text>
        <dbReference type="Rhea" id="RHEA:17989"/>
        <dbReference type="Rhea" id="RHEA-COMP:9863"/>
        <dbReference type="Rhea" id="RHEA-COMP:11604"/>
        <dbReference type="ChEBI" id="CHEBI:15378"/>
        <dbReference type="ChEBI" id="CHEBI:29999"/>
        <dbReference type="ChEBI" id="CHEBI:30616"/>
        <dbReference type="ChEBI" id="CHEBI:83421"/>
        <dbReference type="ChEBI" id="CHEBI:456216"/>
        <dbReference type="EC" id="2.7.11.1"/>
    </reaction>
</comment>
<dbReference type="AlphaFoldDB" id="A0A3B3RC90"/>
<dbReference type="InterPro" id="IPR008271">
    <property type="entry name" value="Ser/Thr_kinase_AS"/>
</dbReference>
<keyword evidence="2" id="KW-0723">Serine/threonine-protein kinase</keyword>
<evidence type="ECO:0000313" key="11">
    <source>
        <dbReference type="Proteomes" id="UP000261540"/>
    </source>
</evidence>
<evidence type="ECO:0000256" key="6">
    <source>
        <dbReference type="ARBA" id="ARBA00022840"/>
    </source>
</evidence>
<keyword evidence="4" id="KW-0547">Nucleotide-binding</keyword>
<keyword evidence="11" id="KW-1185">Reference proteome</keyword>
<reference evidence="10" key="1">
    <citation type="submission" date="2025-08" db="UniProtKB">
        <authorList>
            <consortium name="Ensembl"/>
        </authorList>
    </citation>
    <scope>IDENTIFICATION</scope>
</reference>
<dbReference type="OrthoDB" id="248923at2759"/>
<keyword evidence="5" id="KW-0418">Kinase</keyword>
<dbReference type="SMART" id="SM00220">
    <property type="entry name" value="S_TKc"/>
    <property type="match status" value="1"/>
</dbReference>
<dbReference type="Gene3D" id="1.10.510.10">
    <property type="entry name" value="Transferase(Phosphotransferase) domain 1"/>
    <property type="match status" value="1"/>
</dbReference>
<evidence type="ECO:0000256" key="2">
    <source>
        <dbReference type="ARBA" id="ARBA00022527"/>
    </source>
</evidence>
<evidence type="ECO:0000256" key="8">
    <source>
        <dbReference type="ARBA" id="ARBA00048679"/>
    </source>
</evidence>
<dbReference type="PANTHER" id="PTHR45998:SF2">
    <property type="entry name" value="SERINE_THREONINE-PROTEIN KINASE 16"/>
    <property type="match status" value="1"/>
</dbReference>
<sequence length="306" mass="34897">MGQHLCICARNTITIEDKRYFFIQKLEEGGFSYVDLVEGVHDGRFYALKRILCHDREGRQEAQTEVEMHRLFNHPNVLSLAGHTFVDRGGKSEAWLLLPYIRKGSLWSVLEKLRDKGASMPEGQILHIFQGMCAGLKTLHDKGYAHRDIKPTNILLDEDETPILMDLGSMNKARIEVRGSREAMTIQDWASQRCTISYRAPELFNVESYCIIDERTDIWSLGCVLYSMMMLEGPYDLVFQKGDSVALAVQNPIVIPQPCKYSQGLQTLLSSIMVPNPQERPDINWVLEQIQNLNKPERPDEATAVV</sequence>
<organism evidence="10 11">
    <name type="scientific">Paramormyrops kingsleyae</name>
    <dbReference type="NCBI Taxonomy" id="1676925"/>
    <lineage>
        <taxon>Eukaryota</taxon>
        <taxon>Metazoa</taxon>
        <taxon>Chordata</taxon>
        <taxon>Craniata</taxon>
        <taxon>Vertebrata</taxon>
        <taxon>Euteleostomi</taxon>
        <taxon>Actinopterygii</taxon>
        <taxon>Neopterygii</taxon>
        <taxon>Teleostei</taxon>
        <taxon>Osteoglossocephala</taxon>
        <taxon>Osteoglossomorpha</taxon>
        <taxon>Osteoglossiformes</taxon>
        <taxon>Mormyridae</taxon>
        <taxon>Paramormyrops</taxon>
    </lineage>
</organism>
<dbReference type="GO" id="GO:0004674">
    <property type="term" value="F:protein serine/threonine kinase activity"/>
    <property type="evidence" value="ECO:0007669"/>
    <property type="project" value="UniProtKB-KW"/>
</dbReference>
<dbReference type="Pfam" id="PF00069">
    <property type="entry name" value="Pkinase"/>
    <property type="match status" value="1"/>
</dbReference>
<dbReference type="PANTHER" id="PTHR45998">
    <property type="entry name" value="SERINE/THREONINE-PROTEIN KINASE 16"/>
    <property type="match status" value="1"/>
</dbReference>
<dbReference type="PROSITE" id="PS50011">
    <property type="entry name" value="PROTEIN_KINASE_DOM"/>
    <property type="match status" value="1"/>
</dbReference>
<feature type="domain" description="Protein kinase" evidence="9">
    <location>
        <begin position="20"/>
        <end position="293"/>
    </location>
</feature>
<dbReference type="CDD" id="cd13986">
    <property type="entry name" value="STKc_16"/>
    <property type="match status" value="1"/>
</dbReference>
<dbReference type="STRING" id="1676925.ENSPKIP00000015256"/>